<proteinExistence type="predicted"/>
<dbReference type="Proteomes" id="UP001497497">
    <property type="component" value="Unassembled WGS sequence"/>
</dbReference>
<dbReference type="EMBL" id="CAXITT010000506">
    <property type="protein sequence ID" value="CAL1542779.1"/>
    <property type="molecule type" value="Genomic_DNA"/>
</dbReference>
<gene>
    <name evidence="2" type="ORF">GSLYS_00016313001</name>
</gene>
<keyword evidence="3" id="KW-1185">Reference proteome</keyword>
<accession>A0AAV2I935</accession>
<evidence type="ECO:0000313" key="2">
    <source>
        <dbReference type="EMBL" id="CAL1542779.1"/>
    </source>
</evidence>
<reference evidence="2 3" key="1">
    <citation type="submission" date="2024-04" db="EMBL/GenBank/DDBJ databases">
        <authorList>
            <consortium name="Genoscope - CEA"/>
            <person name="William W."/>
        </authorList>
    </citation>
    <scope>NUCLEOTIDE SEQUENCE [LARGE SCALE GENOMIC DNA]</scope>
</reference>
<protein>
    <submittedName>
        <fullName evidence="2">Uncharacterized protein</fullName>
    </submittedName>
</protein>
<dbReference type="AlphaFoldDB" id="A0AAV2I935"/>
<organism evidence="2 3">
    <name type="scientific">Lymnaea stagnalis</name>
    <name type="common">Great pond snail</name>
    <name type="synonym">Helix stagnalis</name>
    <dbReference type="NCBI Taxonomy" id="6523"/>
    <lineage>
        <taxon>Eukaryota</taxon>
        <taxon>Metazoa</taxon>
        <taxon>Spiralia</taxon>
        <taxon>Lophotrochozoa</taxon>
        <taxon>Mollusca</taxon>
        <taxon>Gastropoda</taxon>
        <taxon>Heterobranchia</taxon>
        <taxon>Euthyneura</taxon>
        <taxon>Panpulmonata</taxon>
        <taxon>Hygrophila</taxon>
        <taxon>Lymnaeoidea</taxon>
        <taxon>Lymnaeidae</taxon>
        <taxon>Lymnaea</taxon>
    </lineage>
</organism>
<feature type="region of interest" description="Disordered" evidence="1">
    <location>
        <begin position="105"/>
        <end position="143"/>
    </location>
</feature>
<feature type="compositionally biased region" description="Acidic residues" evidence="1">
    <location>
        <begin position="374"/>
        <end position="386"/>
    </location>
</feature>
<feature type="region of interest" description="Disordered" evidence="1">
    <location>
        <begin position="358"/>
        <end position="386"/>
    </location>
</feature>
<evidence type="ECO:0000256" key="1">
    <source>
        <dbReference type="SAM" id="MobiDB-lite"/>
    </source>
</evidence>
<feature type="region of interest" description="Disordered" evidence="1">
    <location>
        <begin position="225"/>
        <end position="279"/>
    </location>
</feature>
<feature type="region of interest" description="Disordered" evidence="1">
    <location>
        <begin position="198"/>
        <end position="217"/>
    </location>
</feature>
<name>A0AAV2I935_LYMST</name>
<comment type="caution">
    <text evidence="2">The sequence shown here is derived from an EMBL/GenBank/DDBJ whole genome shotgun (WGS) entry which is preliminary data.</text>
</comment>
<evidence type="ECO:0000313" key="3">
    <source>
        <dbReference type="Proteomes" id="UP001497497"/>
    </source>
</evidence>
<feature type="compositionally biased region" description="Basic and acidic residues" evidence="1">
    <location>
        <begin position="121"/>
        <end position="143"/>
    </location>
</feature>
<sequence>MNHEARLARKMTATPTMARFPQIGRQNVNFVRKQRPHRDVVRQSLPHIGKYVIDTPRDEFLDWRQQYFRYHESNRGVLRRKIESLPEVPKRWDMRTTHSIPHKDLRETVASPTTNPTISHADPRTAESSEIVSDKGSDLDKFSDPETILRMERQMTSQKFTTKQRNFSRNNPVNNMLHCNLSWSSSPHDDPRALSLERTHPAISRRQPSLDTDTGHHTENENEIAHKNHHLENFSTAVVENLTDPESRRRMNPARTSRRPGAGTSYPSEDLSHHPGYSNVINIKHPRSERRMARRHVDTCVVKHFHRVSFSTKNIGPSSKNSVGSRNMRLGEILKSNKAAPSPNGNGKFARRVLGMSTWPDESSAGPENRDGASTEDDGGDNEDEMWLNVVNTPLVDKRIYDRYANVKLLPIKK</sequence>